<evidence type="ECO:0000256" key="14">
    <source>
        <dbReference type="RuleBase" id="RU003465"/>
    </source>
</evidence>
<organism evidence="16 17">
    <name type="scientific">Oryza rufipogon</name>
    <name type="common">Brownbeard rice</name>
    <name type="synonym">Asian wild rice</name>
    <dbReference type="NCBI Taxonomy" id="4529"/>
    <lineage>
        <taxon>Eukaryota</taxon>
        <taxon>Viridiplantae</taxon>
        <taxon>Streptophyta</taxon>
        <taxon>Embryophyta</taxon>
        <taxon>Tracheophyta</taxon>
        <taxon>Spermatophyta</taxon>
        <taxon>Magnoliopsida</taxon>
        <taxon>Liliopsida</taxon>
        <taxon>Poales</taxon>
        <taxon>Poaceae</taxon>
        <taxon>BOP clade</taxon>
        <taxon>Oryzoideae</taxon>
        <taxon>Oryzeae</taxon>
        <taxon>Oryzinae</taxon>
        <taxon>Oryza</taxon>
    </lineage>
</organism>
<dbReference type="eggNOG" id="KOG4658">
    <property type="taxonomic scope" value="Eukaryota"/>
</dbReference>
<dbReference type="STRING" id="4529.A0A0E0RAE0"/>
<evidence type="ECO:0000256" key="11">
    <source>
        <dbReference type="ARBA" id="ARBA00023211"/>
    </source>
</evidence>
<evidence type="ECO:0000256" key="13">
    <source>
        <dbReference type="ARBA" id="ARBA00048336"/>
    </source>
</evidence>
<dbReference type="SUPFAM" id="SSF52058">
    <property type="entry name" value="L domain-like"/>
    <property type="match status" value="1"/>
</dbReference>
<keyword evidence="5" id="KW-0479">Metal-binding</keyword>
<keyword evidence="6" id="KW-0677">Repeat</keyword>
<dbReference type="GO" id="GO:0043531">
    <property type="term" value="F:ADP binding"/>
    <property type="evidence" value="ECO:0007669"/>
    <property type="project" value="InterPro"/>
</dbReference>
<dbReference type="Gene3D" id="3.40.50.300">
    <property type="entry name" value="P-loop containing nucleotide triphosphate hydrolases"/>
    <property type="match status" value="1"/>
</dbReference>
<dbReference type="PANTHER" id="PTHR23155">
    <property type="entry name" value="DISEASE RESISTANCE PROTEIN RP"/>
    <property type="match status" value="1"/>
</dbReference>
<dbReference type="PRINTS" id="PR00364">
    <property type="entry name" value="DISEASERSIST"/>
</dbReference>
<evidence type="ECO:0000256" key="1">
    <source>
        <dbReference type="ARBA" id="ARBA00001936"/>
    </source>
</evidence>
<dbReference type="GO" id="GO:0009626">
    <property type="term" value="P:plant-type hypersensitive response"/>
    <property type="evidence" value="ECO:0007669"/>
    <property type="project" value="UniProtKB-ARBA"/>
</dbReference>
<dbReference type="Pfam" id="PF23559">
    <property type="entry name" value="WHD_DRP"/>
    <property type="match status" value="1"/>
</dbReference>
<dbReference type="HOGENOM" id="CLU_000837_16_1_1"/>
<dbReference type="Gene3D" id="3.60.40.10">
    <property type="entry name" value="PPM-type phosphatase domain"/>
    <property type="match status" value="1"/>
</dbReference>
<dbReference type="Gene3D" id="1.10.8.430">
    <property type="entry name" value="Helical domain of apoptotic protease-activating factors"/>
    <property type="match status" value="1"/>
</dbReference>
<dbReference type="InterPro" id="IPR000222">
    <property type="entry name" value="PP2C_BS"/>
</dbReference>
<evidence type="ECO:0000313" key="17">
    <source>
        <dbReference type="Proteomes" id="UP000008022"/>
    </source>
</evidence>
<dbReference type="CDD" id="cd00143">
    <property type="entry name" value="PP2Cc"/>
    <property type="match status" value="1"/>
</dbReference>
<accession>A0A0E0RAE0</accession>
<evidence type="ECO:0000256" key="6">
    <source>
        <dbReference type="ARBA" id="ARBA00022737"/>
    </source>
</evidence>
<dbReference type="OMA" id="ACHLNIR"/>
<dbReference type="GO" id="GO:0042742">
    <property type="term" value="P:defense response to bacterium"/>
    <property type="evidence" value="ECO:0007669"/>
    <property type="project" value="UniProtKB-ARBA"/>
</dbReference>
<dbReference type="Gramene" id="ORUFI11G19860.1">
    <property type="protein sequence ID" value="ORUFI11G19860.1"/>
    <property type="gene ID" value="ORUFI11G19860"/>
</dbReference>
<dbReference type="InterPro" id="IPR032675">
    <property type="entry name" value="LRR_dom_sf"/>
</dbReference>
<dbReference type="SUPFAM" id="SSF81606">
    <property type="entry name" value="PP2C-like"/>
    <property type="match status" value="1"/>
</dbReference>
<dbReference type="InterPro" id="IPR036388">
    <property type="entry name" value="WH-like_DNA-bd_sf"/>
</dbReference>
<keyword evidence="8" id="KW-0611">Plant defense</keyword>
<dbReference type="EC" id="3.1.3.16" evidence="4"/>
<keyword evidence="17" id="KW-1185">Reference proteome</keyword>
<comment type="catalytic activity">
    <reaction evidence="12">
        <text>O-phospho-L-seryl-[protein] + H2O = L-seryl-[protein] + phosphate</text>
        <dbReference type="Rhea" id="RHEA:20629"/>
        <dbReference type="Rhea" id="RHEA-COMP:9863"/>
        <dbReference type="Rhea" id="RHEA-COMP:11604"/>
        <dbReference type="ChEBI" id="CHEBI:15377"/>
        <dbReference type="ChEBI" id="CHEBI:29999"/>
        <dbReference type="ChEBI" id="CHEBI:43474"/>
        <dbReference type="ChEBI" id="CHEBI:83421"/>
        <dbReference type="EC" id="3.1.3.16"/>
    </reaction>
</comment>
<dbReference type="PANTHER" id="PTHR23155:SF1200">
    <property type="entry name" value="OS11G0647000 PROTEIN"/>
    <property type="match status" value="1"/>
</dbReference>
<dbReference type="EnsemblPlants" id="ORUFI11G19860.1">
    <property type="protein sequence ID" value="ORUFI11G19860.1"/>
    <property type="gene ID" value="ORUFI11G19860"/>
</dbReference>
<dbReference type="InterPro" id="IPR042197">
    <property type="entry name" value="Apaf_helical"/>
</dbReference>
<dbReference type="InterPro" id="IPR002182">
    <property type="entry name" value="NB-ARC"/>
</dbReference>
<reference evidence="16" key="2">
    <citation type="submission" date="2015-06" db="UniProtKB">
        <authorList>
            <consortium name="EnsemblPlants"/>
        </authorList>
    </citation>
    <scope>IDENTIFICATION</scope>
</reference>
<reference evidence="17" key="1">
    <citation type="submission" date="2013-06" db="EMBL/GenBank/DDBJ databases">
        <authorList>
            <person name="Zhao Q."/>
        </authorList>
    </citation>
    <scope>NUCLEOTIDE SEQUENCE</scope>
    <source>
        <strain evidence="17">cv. W1943</strain>
    </source>
</reference>
<dbReference type="Proteomes" id="UP000008022">
    <property type="component" value="Unassembled WGS sequence"/>
</dbReference>
<evidence type="ECO:0000256" key="5">
    <source>
        <dbReference type="ARBA" id="ARBA00022723"/>
    </source>
</evidence>
<dbReference type="Gene3D" id="3.80.10.10">
    <property type="entry name" value="Ribonuclease Inhibitor"/>
    <property type="match status" value="1"/>
</dbReference>
<dbReference type="SMART" id="SM00332">
    <property type="entry name" value="PP2Cc"/>
    <property type="match status" value="1"/>
</dbReference>
<evidence type="ECO:0000259" key="15">
    <source>
        <dbReference type="PROSITE" id="PS51746"/>
    </source>
</evidence>
<dbReference type="InterPro" id="IPR044974">
    <property type="entry name" value="Disease_R_plants"/>
</dbReference>
<evidence type="ECO:0000256" key="7">
    <source>
        <dbReference type="ARBA" id="ARBA00022801"/>
    </source>
</evidence>
<evidence type="ECO:0000256" key="3">
    <source>
        <dbReference type="ARBA" id="ARBA00006702"/>
    </source>
</evidence>
<dbReference type="GO" id="GO:0046872">
    <property type="term" value="F:metal ion binding"/>
    <property type="evidence" value="ECO:0007669"/>
    <property type="project" value="UniProtKB-KW"/>
</dbReference>
<dbReference type="Gene3D" id="1.20.5.4130">
    <property type="match status" value="1"/>
</dbReference>
<dbReference type="InterPro" id="IPR001932">
    <property type="entry name" value="PPM-type_phosphatase-like_dom"/>
</dbReference>
<evidence type="ECO:0000256" key="12">
    <source>
        <dbReference type="ARBA" id="ARBA00047761"/>
    </source>
</evidence>
<keyword evidence="11" id="KW-0464">Manganese</keyword>
<proteinExistence type="inferred from homology"/>
<evidence type="ECO:0000256" key="8">
    <source>
        <dbReference type="ARBA" id="ARBA00022821"/>
    </source>
</evidence>
<dbReference type="PROSITE" id="PS51746">
    <property type="entry name" value="PPM_2"/>
    <property type="match status" value="1"/>
</dbReference>
<comment type="catalytic activity">
    <reaction evidence="13">
        <text>O-phospho-L-threonyl-[protein] + H2O = L-threonyl-[protein] + phosphate</text>
        <dbReference type="Rhea" id="RHEA:47004"/>
        <dbReference type="Rhea" id="RHEA-COMP:11060"/>
        <dbReference type="Rhea" id="RHEA-COMP:11605"/>
        <dbReference type="ChEBI" id="CHEBI:15377"/>
        <dbReference type="ChEBI" id="CHEBI:30013"/>
        <dbReference type="ChEBI" id="CHEBI:43474"/>
        <dbReference type="ChEBI" id="CHEBI:61977"/>
        <dbReference type="EC" id="3.1.3.16"/>
    </reaction>
</comment>
<comment type="cofactor">
    <cofactor evidence="2">
        <name>Mg(2+)</name>
        <dbReference type="ChEBI" id="CHEBI:18420"/>
    </cofactor>
</comment>
<dbReference type="Pfam" id="PF00481">
    <property type="entry name" value="PP2C"/>
    <property type="match status" value="1"/>
</dbReference>
<protein>
    <recommendedName>
        <fullName evidence="4">protein-serine/threonine phosphatase</fullName>
        <ecNumber evidence="4">3.1.3.16</ecNumber>
    </recommendedName>
</protein>
<dbReference type="FunFam" id="1.10.10.10:FF:000322">
    <property type="entry name" value="Probable disease resistance protein At1g63360"/>
    <property type="match status" value="1"/>
</dbReference>
<dbReference type="InterPro" id="IPR027417">
    <property type="entry name" value="P-loop_NTPase"/>
</dbReference>
<evidence type="ECO:0000256" key="10">
    <source>
        <dbReference type="ARBA" id="ARBA00022912"/>
    </source>
</evidence>
<evidence type="ECO:0000256" key="9">
    <source>
        <dbReference type="ARBA" id="ARBA00022842"/>
    </source>
</evidence>
<keyword evidence="9" id="KW-0460">Magnesium</keyword>
<feature type="domain" description="PPM-type phosphatase" evidence="15">
    <location>
        <begin position="1018"/>
        <end position="1270"/>
    </location>
</feature>
<evidence type="ECO:0000256" key="2">
    <source>
        <dbReference type="ARBA" id="ARBA00001946"/>
    </source>
</evidence>
<dbReference type="InterPro" id="IPR055414">
    <property type="entry name" value="LRR_R13L4/SHOC2-like"/>
</dbReference>
<evidence type="ECO:0000256" key="4">
    <source>
        <dbReference type="ARBA" id="ARBA00013081"/>
    </source>
</evidence>
<keyword evidence="10 14" id="KW-0904">Protein phosphatase</keyword>
<dbReference type="Pfam" id="PF00931">
    <property type="entry name" value="NB-ARC"/>
    <property type="match status" value="1"/>
</dbReference>
<dbReference type="Pfam" id="PF23598">
    <property type="entry name" value="LRR_14"/>
    <property type="match status" value="1"/>
</dbReference>
<dbReference type="GO" id="GO:0002758">
    <property type="term" value="P:innate immune response-activating signaling pathway"/>
    <property type="evidence" value="ECO:0007669"/>
    <property type="project" value="UniProtKB-ARBA"/>
</dbReference>
<evidence type="ECO:0000313" key="16">
    <source>
        <dbReference type="EnsemblPlants" id="ORUFI11G19860.1"/>
    </source>
</evidence>
<sequence>MDPPITASLGAIHIVFGKLVRLLSEPGLRLHKEGMKALGVLKDGLQVLIVDYLMEPSDLEGPAFKANYWMKEVRELCYDIDDFVDELFHAAANVKIQRALQFKASPLRKKLPLFKTSQLQEKLSRFNASQLQKKLSWRQKIVDEVSSFSSCLKELIMLYKRYDLGSLERRSGWESNGTMSLTLPLAEETSQRCYLGMDKDMDKLVGLLNDGQQECKVIAIIGLCGVGKTTLAEELYQKFGFQFQCCAFLRLSRKPDMKRVLGSLFSQVQQHDPPGTVEVDNLSHEIKSYLNDKRYFIVIDGVWSSYIWNTINQTLPKNFYSRILITTEIDHVAQRCCVDNRKYIFKKEPFNKVESDEFFSRVHESKNAEYLKEISSEIAQLCSGLPLMMAIVASILTRLPPSTEQWNVVKKSLSSKLEGILDLIYNILPHPLKACMLYLGIYEEDDIVLKNELLSQWFAEGFIDTVDGNEERVALIYFDELISYGLIQPVETRFDNEVLSFRVHYMIIDSIRSKAVQHNFAIAIDNHQTDVRIADKIRRLSLRFGNANDVTTPIGLRWSQVRTLVFFGPLRCTPSIAEFRVLRVLILRLSADDDDVTYDLSEIVELLGLKYLYIDACHLNIRLPMQMRQLQYLAKLKIEARLSYVPSDIFYLPRLQQLILPSETTLPHFTEPMKSLHTLGCFDLSGSSTESIVDIGKMVNLQNLNMTCSSGQPANLKLLGSVLNKLKNMKSLILVVTGSLDDADSSIMEISSDDFSVSSPPVLLTRFEFSWRSCIFSCLPRWIKELNNLSILKIAISEMLGHDVDVLSVLPALTSLSVYIQRAPEERISFGKGGFAALKYFKLKCTVPWLKVEVDAMPNLEKLKLRFNVGLSLQRVGGLHGNNLINIEHLSRLKEIYAKVESEGSVDAGSALMTGVWNDPRNPTITIQLICGFYGEMTRRMTKDDIILEENPDSITEDEASPALPRRHIAHEIPRLLPSCGGKWPSSNAAFEGHNLVNCYAGNLSIAVIQANNSFKEQYRVESSQPFGTVIGIFDGHGGSEAAQFACDNLFLHLQENLSSSQRVTTDAISKAFKATEEGFIELVSRQWKTDPQIATVGACCLVGAVQQKTLFIANLGNSRAVLGKISCTGQIVAEQLPSEHIANDAWKAKGLVQVLRAIGDAYLKHPQYSREPLNKPILSANPSIVSHVLRPSDRFIIFGSAVLWEYLSNQEAVEIVKNHQASGSAKMLVKAALHAAPKKHNLHYSDLLKMDRDDPRHVHEDVIAVVLFINYDQLLKGKQGRPLSIRYPRSIQHGLVPSSRIS</sequence>
<comment type="similarity">
    <text evidence="3 14">Belongs to the PP2C family.</text>
</comment>
<dbReference type="SUPFAM" id="SSF52540">
    <property type="entry name" value="P-loop containing nucleoside triphosphate hydrolases"/>
    <property type="match status" value="1"/>
</dbReference>
<dbReference type="eggNOG" id="KOG0700">
    <property type="taxonomic scope" value="Eukaryota"/>
</dbReference>
<dbReference type="InterPro" id="IPR058922">
    <property type="entry name" value="WHD_DRP"/>
</dbReference>
<name>A0A0E0RAE0_ORYRU</name>
<comment type="cofactor">
    <cofactor evidence="1">
        <name>Mn(2+)</name>
        <dbReference type="ChEBI" id="CHEBI:29035"/>
    </cofactor>
</comment>
<dbReference type="Gene3D" id="1.10.10.10">
    <property type="entry name" value="Winged helix-like DNA-binding domain superfamily/Winged helix DNA-binding domain"/>
    <property type="match status" value="1"/>
</dbReference>
<keyword evidence="7 14" id="KW-0378">Hydrolase</keyword>
<dbReference type="PROSITE" id="PS01032">
    <property type="entry name" value="PPM_1"/>
    <property type="match status" value="1"/>
</dbReference>
<dbReference type="GO" id="GO:0004722">
    <property type="term" value="F:protein serine/threonine phosphatase activity"/>
    <property type="evidence" value="ECO:0007669"/>
    <property type="project" value="UniProtKB-EC"/>
</dbReference>
<dbReference type="InterPro" id="IPR036457">
    <property type="entry name" value="PPM-type-like_dom_sf"/>
</dbReference>